<dbReference type="SUPFAM" id="SSF56281">
    <property type="entry name" value="Metallo-hydrolase/oxidoreductase"/>
    <property type="match status" value="1"/>
</dbReference>
<dbReference type="Proteomes" id="UP000567922">
    <property type="component" value="Unassembled WGS sequence"/>
</dbReference>
<dbReference type="AlphaFoldDB" id="A0A839RL70"/>
<proteinExistence type="predicted"/>
<dbReference type="PANTHER" id="PTHR36839">
    <property type="entry name" value="METALLO-BETA-LACTAMASE FAMILY PROTEIN (AFU_ORTHOLOGUE AFUA_5G12770)"/>
    <property type="match status" value="1"/>
</dbReference>
<dbReference type="RefSeq" id="WP_064442062.1">
    <property type="nucleotide sequence ID" value="NZ_BDDI01000018.1"/>
</dbReference>
<evidence type="ECO:0000313" key="1">
    <source>
        <dbReference type="EMBL" id="MBB3036904.1"/>
    </source>
</evidence>
<comment type="caution">
    <text evidence="1">The sequence shown here is derived from an EMBL/GenBank/DDBJ whole genome shotgun (WGS) entry which is preliminary data.</text>
</comment>
<keyword evidence="2" id="KW-1185">Reference proteome</keyword>
<evidence type="ECO:0008006" key="3">
    <source>
        <dbReference type="Google" id="ProtNLM"/>
    </source>
</evidence>
<accession>A0A839RL70</accession>
<evidence type="ECO:0000313" key="2">
    <source>
        <dbReference type="Proteomes" id="UP000567922"/>
    </source>
</evidence>
<sequence>MVSDEKSWVCVTCANEYPPAGTPPELCIICTDDRQYVPSVGQQWVRLDDDAHTRRQLTSRVLEDGLLELTFTPTVGVGQRTFVVETDSGNVLWEPPGFAGPVLVDWLLQHGGISAIASSHPHLVGASVALSHRLGHVPIWFNGSDRRWVTRPDPVIKYWTARQCVLPGIELVQCGGHFPGSSLLLIERAAGGRGAVLSGDTIMVGADRASVSFMRSFPNLIPLPPRLVEQIADTAGHLEFDRLYSAFGDACIKSGARKVTRASADRYIGWITDQIVDPDDHTL</sequence>
<dbReference type="OrthoDB" id="2373347at2"/>
<dbReference type="InterPro" id="IPR036866">
    <property type="entry name" value="RibonucZ/Hydroxyglut_hydro"/>
</dbReference>
<dbReference type="EMBL" id="JACHWS010000001">
    <property type="protein sequence ID" value="MBB3036904.1"/>
    <property type="molecule type" value="Genomic_DNA"/>
</dbReference>
<gene>
    <name evidence="1" type="ORF">FHU29_001338</name>
</gene>
<dbReference type="PANTHER" id="PTHR36839:SF1">
    <property type="entry name" value="METALLO-BETA-LACTAMASE FAMILY PROTEIN (AFU_ORTHOLOGUE AFUA_5G12770)"/>
    <property type="match status" value="1"/>
</dbReference>
<dbReference type="Gene3D" id="3.60.15.10">
    <property type="entry name" value="Ribonuclease Z/Hydroxyacylglutathione hydrolase-like"/>
    <property type="match status" value="1"/>
</dbReference>
<name>A0A839RL70_9ACTN</name>
<organism evidence="1 2">
    <name type="scientific">Hoyosella altamirensis</name>
    <dbReference type="NCBI Taxonomy" id="616997"/>
    <lineage>
        <taxon>Bacteria</taxon>
        <taxon>Bacillati</taxon>
        <taxon>Actinomycetota</taxon>
        <taxon>Actinomycetes</taxon>
        <taxon>Mycobacteriales</taxon>
        <taxon>Hoyosellaceae</taxon>
        <taxon>Hoyosella</taxon>
    </lineage>
</organism>
<reference evidence="1 2" key="1">
    <citation type="submission" date="2020-08" db="EMBL/GenBank/DDBJ databases">
        <title>Sequencing the genomes of 1000 actinobacteria strains.</title>
        <authorList>
            <person name="Klenk H.-P."/>
        </authorList>
    </citation>
    <scope>NUCLEOTIDE SEQUENCE [LARGE SCALE GENOMIC DNA]</scope>
    <source>
        <strain evidence="1 2">DSM 45258</strain>
    </source>
</reference>
<protein>
    <recommendedName>
        <fullName evidence="3">Hydrolase</fullName>
    </recommendedName>
</protein>